<dbReference type="VEuPathDB" id="FungiDB:ASPWEDRAFT_104288"/>
<keyword evidence="3" id="KW-1185">Reference proteome</keyword>
<accession>A0A1L9RT48</accession>
<dbReference type="CDD" id="cd00586">
    <property type="entry name" value="4HBT"/>
    <property type="match status" value="1"/>
</dbReference>
<name>A0A1L9RT48_ASPWE</name>
<gene>
    <name evidence="2" type="ORF">ASPWEDRAFT_104288</name>
</gene>
<dbReference type="OrthoDB" id="265761at2759"/>
<dbReference type="Proteomes" id="UP000184383">
    <property type="component" value="Unassembled WGS sequence"/>
</dbReference>
<protein>
    <recommendedName>
        <fullName evidence="4">Thioesterase</fullName>
    </recommendedName>
</protein>
<organism evidence="2 3">
    <name type="scientific">Aspergillus wentii DTO 134E9</name>
    <dbReference type="NCBI Taxonomy" id="1073089"/>
    <lineage>
        <taxon>Eukaryota</taxon>
        <taxon>Fungi</taxon>
        <taxon>Dikarya</taxon>
        <taxon>Ascomycota</taxon>
        <taxon>Pezizomycotina</taxon>
        <taxon>Eurotiomycetes</taxon>
        <taxon>Eurotiomycetidae</taxon>
        <taxon>Eurotiales</taxon>
        <taxon>Aspergillaceae</taxon>
        <taxon>Aspergillus</taxon>
        <taxon>Aspergillus subgen. Cremei</taxon>
    </lineage>
</organism>
<dbReference type="AlphaFoldDB" id="A0A1L9RT48"/>
<evidence type="ECO:0000313" key="2">
    <source>
        <dbReference type="EMBL" id="OJJ38074.1"/>
    </source>
</evidence>
<sequence length="256" mass="29622">MYLFICAIVLLAAYKNLPWIWHIRFFRTLSMRLLISPPSPTSLTPECLFLPAISTTRNPLSECDYNIHKSNSTYFTDLDMSRGNLSLLLFSHHPSGILRPHSVRMILGGVQCLFKREIKPYQPFEIWSRVLSWDEKWIYLVSHFVERGAFSPEEYVLQGGRSKKKYNPKGKIFASSVSRYVFKKGRLTYPPEKMLMDCGLLPKSTGEDADMSMWDAIETRRRRDLPAAQLNTGWDAVHDVFEGDIKKALGRYFDTL</sequence>
<dbReference type="GeneID" id="63743484"/>
<dbReference type="SUPFAM" id="SSF54637">
    <property type="entry name" value="Thioesterase/thiol ester dehydrase-isomerase"/>
    <property type="match status" value="1"/>
</dbReference>
<dbReference type="InterPro" id="IPR029069">
    <property type="entry name" value="HotDog_dom_sf"/>
</dbReference>
<dbReference type="PANTHER" id="PTHR12475:SF4">
    <property type="entry name" value="PROTEIN THEM6"/>
    <property type="match status" value="1"/>
</dbReference>
<evidence type="ECO:0000313" key="3">
    <source>
        <dbReference type="Proteomes" id="UP000184383"/>
    </source>
</evidence>
<dbReference type="PANTHER" id="PTHR12475">
    <property type="match status" value="1"/>
</dbReference>
<evidence type="ECO:0008006" key="4">
    <source>
        <dbReference type="Google" id="ProtNLM"/>
    </source>
</evidence>
<comment type="similarity">
    <text evidence="1">Belongs to the lcsJ thioesterase family.</text>
</comment>
<reference evidence="3" key="1">
    <citation type="journal article" date="2017" name="Genome Biol.">
        <title>Comparative genomics reveals high biological diversity and specific adaptations in the industrially and medically important fungal genus Aspergillus.</title>
        <authorList>
            <person name="de Vries R.P."/>
            <person name="Riley R."/>
            <person name="Wiebenga A."/>
            <person name="Aguilar-Osorio G."/>
            <person name="Amillis S."/>
            <person name="Uchima C.A."/>
            <person name="Anderluh G."/>
            <person name="Asadollahi M."/>
            <person name="Askin M."/>
            <person name="Barry K."/>
            <person name="Battaglia E."/>
            <person name="Bayram O."/>
            <person name="Benocci T."/>
            <person name="Braus-Stromeyer S.A."/>
            <person name="Caldana C."/>
            <person name="Canovas D."/>
            <person name="Cerqueira G.C."/>
            <person name="Chen F."/>
            <person name="Chen W."/>
            <person name="Choi C."/>
            <person name="Clum A."/>
            <person name="Dos Santos R.A."/>
            <person name="Damasio A.R."/>
            <person name="Diallinas G."/>
            <person name="Emri T."/>
            <person name="Fekete E."/>
            <person name="Flipphi M."/>
            <person name="Freyberg S."/>
            <person name="Gallo A."/>
            <person name="Gournas C."/>
            <person name="Habgood R."/>
            <person name="Hainaut M."/>
            <person name="Harispe M.L."/>
            <person name="Henrissat B."/>
            <person name="Hilden K.S."/>
            <person name="Hope R."/>
            <person name="Hossain A."/>
            <person name="Karabika E."/>
            <person name="Karaffa L."/>
            <person name="Karanyi Z."/>
            <person name="Krasevec N."/>
            <person name="Kuo A."/>
            <person name="Kusch H."/>
            <person name="LaButti K."/>
            <person name="Lagendijk E.L."/>
            <person name="Lapidus A."/>
            <person name="Levasseur A."/>
            <person name="Lindquist E."/>
            <person name="Lipzen A."/>
            <person name="Logrieco A.F."/>
            <person name="MacCabe A."/>
            <person name="Maekelae M.R."/>
            <person name="Malavazi I."/>
            <person name="Melin P."/>
            <person name="Meyer V."/>
            <person name="Mielnichuk N."/>
            <person name="Miskei M."/>
            <person name="Molnar A.P."/>
            <person name="Mule G."/>
            <person name="Ngan C.Y."/>
            <person name="Orejas M."/>
            <person name="Orosz E."/>
            <person name="Ouedraogo J.P."/>
            <person name="Overkamp K.M."/>
            <person name="Park H.-S."/>
            <person name="Perrone G."/>
            <person name="Piumi F."/>
            <person name="Punt P.J."/>
            <person name="Ram A.F."/>
            <person name="Ramon A."/>
            <person name="Rauscher S."/>
            <person name="Record E."/>
            <person name="Riano-Pachon D.M."/>
            <person name="Robert V."/>
            <person name="Roehrig J."/>
            <person name="Ruller R."/>
            <person name="Salamov A."/>
            <person name="Salih N.S."/>
            <person name="Samson R.A."/>
            <person name="Sandor E."/>
            <person name="Sanguinetti M."/>
            <person name="Schuetze T."/>
            <person name="Sepcic K."/>
            <person name="Shelest E."/>
            <person name="Sherlock G."/>
            <person name="Sophianopoulou V."/>
            <person name="Squina F.M."/>
            <person name="Sun H."/>
            <person name="Susca A."/>
            <person name="Todd R.B."/>
            <person name="Tsang A."/>
            <person name="Unkles S.E."/>
            <person name="van de Wiele N."/>
            <person name="van Rossen-Uffink D."/>
            <person name="Oliveira J.V."/>
            <person name="Vesth T.C."/>
            <person name="Visser J."/>
            <person name="Yu J.-H."/>
            <person name="Zhou M."/>
            <person name="Andersen M.R."/>
            <person name="Archer D.B."/>
            <person name="Baker S.E."/>
            <person name="Benoit I."/>
            <person name="Brakhage A.A."/>
            <person name="Braus G.H."/>
            <person name="Fischer R."/>
            <person name="Frisvad J.C."/>
            <person name="Goldman G.H."/>
            <person name="Houbraken J."/>
            <person name="Oakley B."/>
            <person name="Pocsi I."/>
            <person name="Scazzocchio C."/>
            <person name="Seiboth B."/>
            <person name="vanKuyk P.A."/>
            <person name="Wortman J."/>
            <person name="Dyer P.S."/>
            <person name="Grigoriev I.V."/>
        </authorList>
    </citation>
    <scope>NUCLEOTIDE SEQUENCE [LARGE SCALE GENOMIC DNA]</scope>
    <source>
        <strain evidence="3">DTO 134E9</strain>
    </source>
</reference>
<dbReference type="RefSeq" id="XP_040691750.1">
    <property type="nucleotide sequence ID" value="XM_040827636.1"/>
</dbReference>
<dbReference type="Pfam" id="PF13279">
    <property type="entry name" value="4HBT_2"/>
    <property type="match status" value="1"/>
</dbReference>
<proteinExistence type="inferred from homology"/>
<dbReference type="EMBL" id="KV878210">
    <property type="protein sequence ID" value="OJJ38074.1"/>
    <property type="molecule type" value="Genomic_DNA"/>
</dbReference>
<dbReference type="InterPro" id="IPR051490">
    <property type="entry name" value="THEM6_lcsJ_thioesterase"/>
</dbReference>
<evidence type="ECO:0000256" key="1">
    <source>
        <dbReference type="ARBA" id="ARBA00038476"/>
    </source>
</evidence>